<accession>A0A5J5IE33</accession>
<evidence type="ECO:0000256" key="6">
    <source>
        <dbReference type="ARBA" id="ARBA00023136"/>
    </source>
</evidence>
<feature type="transmembrane region" description="Helical" evidence="7">
    <location>
        <begin position="114"/>
        <end position="135"/>
    </location>
</feature>
<dbReference type="EMBL" id="VYQF01000005">
    <property type="protein sequence ID" value="KAA9037668.1"/>
    <property type="molecule type" value="Genomic_DNA"/>
</dbReference>
<dbReference type="PANTHER" id="PTHR33452">
    <property type="entry name" value="OXIDOREDUCTASE CATD-RELATED"/>
    <property type="match status" value="1"/>
</dbReference>
<keyword evidence="6 7" id="KW-0472">Membrane</keyword>
<evidence type="ECO:0000256" key="1">
    <source>
        <dbReference type="ARBA" id="ARBA00004651"/>
    </source>
</evidence>
<feature type="transmembrane region" description="Helical" evidence="7">
    <location>
        <begin position="20"/>
        <end position="40"/>
    </location>
</feature>
<feature type="transmembrane region" description="Helical" evidence="7">
    <location>
        <begin position="61"/>
        <end position="82"/>
    </location>
</feature>
<organism evidence="8 9">
    <name type="scientific">Ginsengibacter hankyongi</name>
    <dbReference type="NCBI Taxonomy" id="2607284"/>
    <lineage>
        <taxon>Bacteria</taxon>
        <taxon>Pseudomonadati</taxon>
        <taxon>Bacteroidota</taxon>
        <taxon>Chitinophagia</taxon>
        <taxon>Chitinophagales</taxon>
        <taxon>Chitinophagaceae</taxon>
        <taxon>Ginsengibacter</taxon>
    </lineage>
</organism>
<dbReference type="PANTHER" id="PTHR33452:SF1">
    <property type="entry name" value="INNER MEMBRANE PROTEIN YPHA-RELATED"/>
    <property type="match status" value="1"/>
</dbReference>
<evidence type="ECO:0000256" key="4">
    <source>
        <dbReference type="ARBA" id="ARBA00022692"/>
    </source>
</evidence>
<name>A0A5J5IE33_9BACT</name>
<dbReference type="Pfam" id="PF07681">
    <property type="entry name" value="DoxX"/>
    <property type="match status" value="1"/>
</dbReference>
<dbReference type="Proteomes" id="UP000326903">
    <property type="component" value="Unassembled WGS sequence"/>
</dbReference>
<evidence type="ECO:0000256" key="5">
    <source>
        <dbReference type="ARBA" id="ARBA00022989"/>
    </source>
</evidence>
<reference evidence="8 9" key="1">
    <citation type="submission" date="2019-09" db="EMBL/GenBank/DDBJ databases">
        <title>Draft genome sequence of Ginsengibacter sp. BR5-29.</title>
        <authorList>
            <person name="Im W.-T."/>
        </authorList>
    </citation>
    <scope>NUCLEOTIDE SEQUENCE [LARGE SCALE GENOMIC DNA]</scope>
    <source>
        <strain evidence="8 9">BR5-29</strain>
    </source>
</reference>
<keyword evidence="3" id="KW-1003">Cell membrane</keyword>
<dbReference type="RefSeq" id="WP_150415903.1">
    <property type="nucleotide sequence ID" value="NZ_VYQF01000005.1"/>
</dbReference>
<evidence type="ECO:0000313" key="9">
    <source>
        <dbReference type="Proteomes" id="UP000326903"/>
    </source>
</evidence>
<dbReference type="GO" id="GO:0005886">
    <property type="term" value="C:plasma membrane"/>
    <property type="evidence" value="ECO:0007669"/>
    <property type="project" value="UniProtKB-SubCell"/>
</dbReference>
<evidence type="ECO:0000256" key="7">
    <source>
        <dbReference type="SAM" id="Phobius"/>
    </source>
</evidence>
<comment type="similarity">
    <text evidence="2">Belongs to the DoxX family.</text>
</comment>
<keyword evidence="4 7" id="KW-0812">Transmembrane</keyword>
<sequence>MEDTDITEKTSITQPRWLTIVRIALGLILFWKGISFIRDSSDLHLMLQRMAIGVVDKNSEWIAFLITYINLLGGLFITVGLFTKTSCIVQIPILIGAVFFVNTKHGLNQSTSQLILSAVVLVLLVLFAIKGSGVLSADEYFRSYYKAGSEDGNTKKFFK</sequence>
<evidence type="ECO:0000256" key="3">
    <source>
        <dbReference type="ARBA" id="ARBA00022475"/>
    </source>
</evidence>
<keyword evidence="5 7" id="KW-1133">Transmembrane helix</keyword>
<proteinExistence type="inferred from homology"/>
<comment type="subcellular location">
    <subcellularLocation>
        <location evidence="1">Cell membrane</location>
        <topology evidence="1">Multi-pass membrane protein</topology>
    </subcellularLocation>
</comment>
<gene>
    <name evidence="8" type="ORF">FW778_16370</name>
</gene>
<keyword evidence="9" id="KW-1185">Reference proteome</keyword>
<evidence type="ECO:0000313" key="8">
    <source>
        <dbReference type="EMBL" id="KAA9037668.1"/>
    </source>
</evidence>
<evidence type="ECO:0000256" key="2">
    <source>
        <dbReference type="ARBA" id="ARBA00006679"/>
    </source>
</evidence>
<dbReference type="InterPro" id="IPR032808">
    <property type="entry name" value="DoxX"/>
</dbReference>
<dbReference type="AlphaFoldDB" id="A0A5J5IE33"/>
<protein>
    <submittedName>
        <fullName evidence="8">DoxX family protein</fullName>
    </submittedName>
</protein>
<comment type="caution">
    <text evidence="8">The sequence shown here is derived from an EMBL/GenBank/DDBJ whole genome shotgun (WGS) entry which is preliminary data.</text>
</comment>
<dbReference type="InterPro" id="IPR051907">
    <property type="entry name" value="DoxX-like_oxidoreductase"/>
</dbReference>